<feature type="transmembrane region" description="Helical" evidence="1">
    <location>
        <begin position="16"/>
        <end position="34"/>
    </location>
</feature>
<evidence type="ECO:0000313" key="2">
    <source>
        <dbReference type="EMBL" id="CAI2380228.1"/>
    </source>
</evidence>
<feature type="transmembrane region" description="Helical" evidence="1">
    <location>
        <begin position="46"/>
        <end position="62"/>
    </location>
</feature>
<dbReference type="AlphaFoldDB" id="A0AAD2D5H3"/>
<keyword evidence="1" id="KW-0812">Transmembrane</keyword>
<sequence length="117" mass="13693">MFEKEYQKKKNDNVRLALAIAHHLIPVLVVNLDLVLSQFKFKKSDFVYIFIFGILFCINNFAQTKLMTRDPYDFLTWESYDSLYVVFGLAITFGLFYLVLCCILDKLTTTEEKEKAA</sequence>
<organism evidence="2 3">
    <name type="scientific">Euplotes crassus</name>
    <dbReference type="NCBI Taxonomy" id="5936"/>
    <lineage>
        <taxon>Eukaryota</taxon>
        <taxon>Sar</taxon>
        <taxon>Alveolata</taxon>
        <taxon>Ciliophora</taxon>
        <taxon>Intramacronucleata</taxon>
        <taxon>Spirotrichea</taxon>
        <taxon>Hypotrichia</taxon>
        <taxon>Euplotida</taxon>
        <taxon>Euplotidae</taxon>
        <taxon>Moneuplotes</taxon>
    </lineage>
</organism>
<reference evidence="2" key="1">
    <citation type="submission" date="2023-07" db="EMBL/GenBank/DDBJ databases">
        <authorList>
            <consortium name="AG Swart"/>
            <person name="Singh M."/>
            <person name="Singh A."/>
            <person name="Seah K."/>
            <person name="Emmerich C."/>
        </authorList>
    </citation>
    <scope>NUCLEOTIDE SEQUENCE</scope>
    <source>
        <strain evidence="2">DP1</strain>
    </source>
</reference>
<feature type="transmembrane region" description="Helical" evidence="1">
    <location>
        <begin position="82"/>
        <end position="104"/>
    </location>
</feature>
<protein>
    <submittedName>
        <fullName evidence="2">Uncharacterized protein</fullName>
    </submittedName>
</protein>
<name>A0AAD2D5H3_EUPCR</name>
<keyword evidence="1" id="KW-1133">Transmembrane helix</keyword>
<gene>
    <name evidence="2" type="ORF">ECRASSUSDP1_LOCUS21660</name>
</gene>
<evidence type="ECO:0000313" key="3">
    <source>
        <dbReference type="Proteomes" id="UP001295684"/>
    </source>
</evidence>
<proteinExistence type="predicted"/>
<accession>A0AAD2D5H3</accession>
<evidence type="ECO:0000256" key="1">
    <source>
        <dbReference type="SAM" id="Phobius"/>
    </source>
</evidence>
<keyword evidence="3" id="KW-1185">Reference proteome</keyword>
<dbReference type="EMBL" id="CAMPGE010022166">
    <property type="protein sequence ID" value="CAI2380228.1"/>
    <property type="molecule type" value="Genomic_DNA"/>
</dbReference>
<dbReference type="Proteomes" id="UP001295684">
    <property type="component" value="Unassembled WGS sequence"/>
</dbReference>
<comment type="caution">
    <text evidence="2">The sequence shown here is derived from an EMBL/GenBank/DDBJ whole genome shotgun (WGS) entry which is preliminary data.</text>
</comment>
<keyword evidence="1" id="KW-0472">Membrane</keyword>